<evidence type="ECO:0000256" key="1">
    <source>
        <dbReference type="ARBA" id="ARBA00004776"/>
    </source>
</evidence>
<accession>A0ABT4MXN0</accession>
<organism evidence="6 7">
    <name type="scientific">Gordonia rubripertincta</name>
    <name type="common">Rhodococcus corallinus</name>
    <dbReference type="NCBI Taxonomy" id="36822"/>
    <lineage>
        <taxon>Bacteria</taxon>
        <taxon>Bacillati</taxon>
        <taxon>Actinomycetota</taxon>
        <taxon>Actinomycetes</taxon>
        <taxon>Mycobacteriales</taxon>
        <taxon>Gordoniaceae</taxon>
        <taxon>Gordonia</taxon>
    </lineage>
</organism>
<sequence length="310" mass="34624">MTDNSSSSMPQARDTADSRPSFGMAITTVGRWDHICLLLDDLAAQTFPPHTVSIAYDDNEHAAAGLERVKREFSPKLNIRTVVKHGGSTAGHNTAVSVLDDEVDWIYLLTDNCRLEPDLLARLAPHCATPATLCAMRLVDADGSRNKVPTPGTEFNRRNAWSAVVPAMVISRRHYEAIGGFDTTIGSGSESPWQSGDETDLVLKLAQADDFSIRWVPEITVTGHTDFTHLTPEERRRKLRNYGRGTGYMFRRWDYPARDKLRFLAGAASLPLREPKKYKFRDGLVLLIGRSEGILGRKFTRKSDNRAVLR</sequence>
<proteinExistence type="inferred from homology"/>
<evidence type="ECO:0000313" key="6">
    <source>
        <dbReference type="EMBL" id="MCZ4551779.1"/>
    </source>
</evidence>
<dbReference type="Gene3D" id="3.90.550.10">
    <property type="entry name" value="Spore Coat Polysaccharide Biosynthesis Protein SpsA, Chain A"/>
    <property type="match status" value="1"/>
</dbReference>
<keyword evidence="7" id="KW-1185">Reference proteome</keyword>
<comment type="similarity">
    <text evidence="2">Belongs to the glycosyltransferase 2 family.</text>
</comment>
<evidence type="ECO:0000256" key="4">
    <source>
        <dbReference type="ARBA" id="ARBA00022679"/>
    </source>
</evidence>
<evidence type="ECO:0000256" key="2">
    <source>
        <dbReference type="ARBA" id="ARBA00006739"/>
    </source>
</evidence>
<name>A0ABT4MXN0_GORRU</name>
<dbReference type="InterPro" id="IPR029044">
    <property type="entry name" value="Nucleotide-diphossugar_trans"/>
</dbReference>
<keyword evidence="3" id="KW-0328">Glycosyltransferase</keyword>
<protein>
    <submittedName>
        <fullName evidence="6">Glycosyltransferase</fullName>
    </submittedName>
</protein>
<dbReference type="Proteomes" id="UP001067235">
    <property type="component" value="Unassembled WGS sequence"/>
</dbReference>
<comment type="pathway">
    <text evidence="1">Cell wall biogenesis; cell wall polysaccharide biosynthesis.</text>
</comment>
<gene>
    <name evidence="6" type="ORF">O4213_17450</name>
</gene>
<dbReference type="SUPFAM" id="SSF53448">
    <property type="entry name" value="Nucleotide-diphospho-sugar transferases"/>
    <property type="match status" value="1"/>
</dbReference>
<dbReference type="PANTHER" id="PTHR43179:SF12">
    <property type="entry name" value="GALACTOFURANOSYLTRANSFERASE GLFT2"/>
    <property type="match status" value="1"/>
</dbReference>
<dbReference type="EMBL" id="JAPWIE010000005">
    <property type="protein sequence ID" value="MCZ4551779.1"/>
    <property type="molecule type" value="Genomic_DNA"/>
</dbReference>
<feature type="compositionally biased region" description="Polar residues" evidence="5">
    <location>
        <begin position="1"/>
        <end position="10"/>
    </location>
</feature>
<dbReference type="RefSeq" id="WP_301572681.1">
    <property type="nucleotide sequence ID" value="NZ_JAPWIE010000005.1"/>
</dbReference>
<evidence type="ECO:0000313" key="7">
    <source>
        <dbReference type="Proteomes" id="UP001067235"/>
    </source>
</evidence>
<evidence type="ECO:0000256" key="3">
    <source>
        <dbReference type="ARBA" id="ARBA00022676"/>
    </source>
</evidence>
<reference evidence="6" key="1">
    <citation type="submission" date="2022-12" db="EMBL/GenBank/DDBJ databases">
        <authorList>
            <person name="Krivoruchko A.V."/>
            <person name="Elkin A."/>
        </authorList>
    </citation>
    <scope>NUCLEOTIDE SEQUENCE</scope>
    <source>
        <strain evidence="6">IEGM 1388</strain>
    </source>
</reference>
<dbReference type="PANTHER" id="PTHR43179">
    <property type="entry name" value="RHAMNOSYLTRANSFERASE WBBL"/>
    <property type="match status" value="1"/>
</dbReference>
<keyword evidence="4" id="KW-0808">Transferase</keyword>
<feature type="region of interest" description="Disordered" evidence="5">
    <location>
        <begin position="1"/>
        <end position="20"/>
    </location>
</feature>
<comment type="caution">
    <text evidence="6">The sequence shown here is derived from an EMBL/GenBank/DDBJ whole genome shotgun (WGS) entry which is preliminary data.</text>
</comment>
<evidence type="ECO:0000256" key="5">
    <source>
        <dbReference type="SAM" id="MobiDB-lite"/>
    </source>
</evidence>